<accession>F5YQ96</accession>
<dbReference type="STRING" id="545694.TREPR_3746"/>
<feature type="transmembrane region" description="Helical" evidence="1">
    <location>
        <begin position="32"/>
        <end position="51"/>
    </location>
</feature>
<feature type="transmembrane region" description="Helical" evidence="1">
    <location>
        <begin position="253"/>
        <end position="271"/>
    </location>
</feature>
<name>F5YQ96_TREPZ</name>
<gene>
    <name evidence="2" type="ordered locus">TREPR_3746</name>
</gene>
<dbReference type="eggNOG" id="ENOG5030W8A">
    <property type="taxonomic scope" value="Bacteria"/>
</dbReference>
<evidence type="ECO:0000313" key="3">
    <source>
        <dbReference type="Proteomes" id="UP000009223"/>
    </source>
</evidence>
<organism evidence="2 3">
    <name type="scientific">Treponema primitia (strain ATCC BAA-887 / DSM 12427 / ZAS-2)</name>
    <dbReference type="NCBI Taxonomy" id="545694"/>
    <lineage>
        <taxon>Bacteria</taxon>
        <taxon>Pseudomonadati</taxon>
        <taxon>Spirochaetota</taxon>
        <taxon>Spirochaetia</taxon>
        <taxon>Spirochaetales</taxon>
        <taxon>Treponemataceae</taxon>
        <taxon>Treponema</taxon>
    </lineage>
</organism>
<dbReference type="RefSeq" id="WP_015706584.1">
    <property type="nucleotide sequence ID" value="NC_015578.1"/>
</dbReference>
<dbReference type="Pfam" id="PF14296">
    <property type="entry name" value="O-ag_pol_Wzy"/>
    <property type="match status" value="1"/>
</dbReference>
<keyword evidence="3" id="KW-1185">Reference proteome</keyword>
<reference evidence="2 3" key="2">
    <citation type="journal article" date="2011" name="ISME J.">
        <title>RNA-seq reveals cooperative metabolic interactions between two termite-gut spirochete species in co-culture.</title>
        <authorList>
            <person name="Rosenthal A.Z."/>
            <person name="Matson E.G."/>
            <person name="Eldar A."/>
            <person name="Leadbetter J.R."/>
        </authorList>
    </citation>
    <scope>NUCLEOTIDE SEQUENCE [LARGE SCALE GENOMIC DNA]</scope>
    <source>
        <strain evidence="3">ATCC BAA-887 / DSM 12427 / ZAS-2</strain>
    </source>
</reference>
<dbReference type="HOGENOM" id="CLU_047676_0_0_12"/>
<keyword evidence="1" id="KW-0812">Transmembrane</keyword>
<dbReference type="AlphaFoldDB" id="F5YQ96"/>
<feature type="transmembrane region" description="Helical" evidence="1">
    <location>
        <begin position="415"/>
        <end position="432"/>
    </location>
</feature>
<sequence length="464" mass="53771">MPIYYTLMPLMFFGSLLLGNIAGSTINFTPIIMAFLFFYFITLIKAIYIFGIFSLYPIYLYTSFFFVYTRLYFHVIGYRSFLDSNTVVGRHIFNNSVGIIFICIIFLSHYIIDIFYTCSFRKINIKNELIYLPKIESCGLFLMILFSPAIIYKLYLQFLYVSENGYVSMYLYGFKNISYPFWTKGSGTFFLLGYLLILFSYPAKKIFIFASIIYFIYALTGSLKGSRGTLLVPLVAIIFFYYKLYHSKISFKMIMVVLIFFVLFSIGLGKYRGSYGKNKINASIQYGMINSFFYGQGSTIDVPLGLISESKRIEKYRHFPFIFSALLKPIFFQLYPDNGSERLMITLEKYNNMPAIVTYILSPKIYLTGQGLGGSVIAEMYDCGKFVGIIAWSLILGFIIKIVDKILVLRNRYIPFCWFLVNSVIGMPRDYFFSFSNAIPYMIIIFVIINLVNIIFSSKQKLLN</sequence>
<dbReference type="EMBL" id="CP001843">
    <property type="protein sequence ID" value="AEF85048.1"/>
    <property type="molecule type" value="Genomic_DNA"/>
</dbReference>
<reference evidence="3" key="1">
    <citation type="submission" date="2009-12" db="EMBL/GenBank/DDBJ databases">
        <title>Complete sequence of Treponema primitia strain ZAS-2.</title>
        <authorList>
            <person name="Tetu S.G."/>
            <person name="Matson E."/>
            <person name="Ren Q."/>
            <person name="Seshadri R."/>
            <person name="Elbourne L."/>
            <person name="Hassan K.A."/>
            <person name="Durkin A."/>
            <person name="Radune D."/>
            <person name="Mohamoud Y."/>
            <person name="Shay R."/>
            <person name="Jin S."/>
            <person name="Zhang X."/>
            <person name="Lucey K."/>
            <person name="Ballor N.R."/>
            <person name="Ottesen E."/>
            <person name="Rosenthal R."/>
            <person name="Allen A."/>
            <person name="Leadbetter J.R."/>
            <person name="Paulsen I.T."/>
        </authorList>
    </citation>
    <scope>NUCLEOTIDE SEQUENCE [LARGE SCALE GENOMIC DNA]</scope>
    <source>
        <strain evidence="3">ATCC BAA-887 / DSM 12427 / ZAS-2</strain>
    </source>
</reference>
<evidence type="ECO:0000313" key="2">
    <source>
        <dbReference type="EMBL" id="AEF85048.1"/>
    </source>
</evidence>
<keyword evidence="1" id="KW-1133">Transmembrane helix</keyword>
<feature type="transmembrane region" description="Helical" evidence="1">
    <location>
        <begin position="438"/>
        <end position="456"/>
    </location>
</feature>
<feature type="transmembrane region" description="Helical" evidence="1">
    <location>
        <begin position="97"/>
        <end position="118"/>
    </location>
</feature>
<keyword evidence="1" id="KW-0472">Membrane</keyword>
<feature type="transmembrane region" description="Helical" evidence="1">
    <location>
        <begin position="58"/>
        <end position="77"/>
    </location>
</feature>
<dbReference type="Proteomes" id="UP000009223">
    <property type="component" value="Chromosome"/>
</dbReference>
<feature type="transmembrane region" description="Helical" evidence="1">
    <location>
        <begin position="139"/>
        <end position="161"/>
    </location>
</feature>
<dbReference type="InterPro" id="IPR029468">
    <property type="entry name" value="O-ag_pol_Wzy"/>
</dbReference>
<proteinExistence type="predicted"/>
<dbReference type="NCBIfam" id="TIGR04370">
    <property type="entry name" value="glyco_rpt_poly"/>
    <property type="match status" value="1"/>
</dbReference>
<evidence type="ECO:0000256" key="1">
    <source>
        <dbReference type="SAM" id="Phobius"/>
    </source>
</evidence>
<feature type="transmembrane region" description="Helical" evidence="1">
    <location>
        <begin position="206"/>
        <end position="223"/>
    </location>
</feature>
<feature type="transmembrane region" description="Helical" evidence="1">
    <location>
        <begin position="181"/>
        <end position="199"/>
    </location>
</feature>
<feature type="transmembrane region" description="Helical" evidence="1">
    <location>
        <begin position="7"/>
        <end position="26"/>
    </location>
</feature>
<dbReference type="KEGG" id="tpi:TREPR_3746"/>
<dbReference type="OrthoDB" id="78560at2"/>
<protein>
    <submittedName>
        <fullName evidence="2">Putative membrane protein</fullName>
    </submittedName>
</protein>
<feature type="transmembrane region" description="Helical" evidence="1">
    <location>
        <begin position="386"/>
        <end position="403"/>
    </location>
</feature>